<comment type="similarity">
    <text evidence="2">Belongs to the BRX family.</text>
</comment>
<feature type="compositionally biased region" description="Polar residues" evidence="4">
    <location>
        <begin position="10"/>
        <end position="39"/>
    </location>
</feature>
<dbReference type="Proteomes" id="UP000826271">
    <property type="component" value="Unassembled WGS sequence"/>
</dbReference>
<organism evidence="6 7">
    <name type="scientific">Buddleja alternifolia</name>
    <dbReference type="NCBI Taxonomy" id="168488"/>
    <lineage>
        <taxon>Eukaryota</taxon>
        <taxon>Viridiplantae</taxon>
        <taxon>Streptophyta</taxon>
        <taxon>Embryophyta</taxon>
        <taxon>Tracheophyta</taxon>
        <taxon>Spermatophyta</taxon>
        <taxon>Magnoliopsida</taxon>
        <taxon>eudicotyledons</taxon>
        <taxon>Gunneridae</taxon>
        <taxon>Pentapetalae</taxon>
        <taxon>asterids</taxon>
        <taxon>lamiids</taxon>
        <taxon>Lamiales</taxon>
        <taxon>Scrophulariaceae</taxon>
        <taxon>Buddlejeae</taxon>
        <taxon>Buddleja</taxon>
    </lineage>
</organism>
<feature type="domain" description="BRX" evidence="5">
    <location>
        <begin position="328"/>
        <end position="383"/>
    </location>
</feature>
<dbReference type="InterPro" id="IPR013591">
    <property type="entry name" value="Brevis_radix_dom"/>
</dbReference>
<name>A0AAV6XAH0_9LAMI</name>
<feature type="region of interest" description="Disordered" evidence="4">
    <location>
        <begin position="65"/>
        <end position="84"/>
    </location>
</feature>
<feature type="compositionally biased region" description="Polar residues" evidence="4">
    <location>
        <begin position="65"/>
        <end position="75"/>
    </location>
</feature>
<reference evidence="6" key="1">
    <citation type="submission" date="2019-10" db="EMBL/GenBank/DDBJ databases">
        <authorList>
            <person name="Zhang R."/>
            <person name="Pan Y."/>
            <person name="Wang J."/>
            <person name="Ma R."/>
            <person name="Yu S."/>
        </authorList>
    </citation>
    <scope>NUCLEOTIDE SEQUENCE</scope>
    <source>
        <strain evidence="6">LA-IB0</strain>
        <tissue evidence="6">Leaf</tissue>
    </source>
</reference>
<dbReference type="GO" id="GO:0005634">
    <property type="term" value="C:nucleus"/>
    <property type="evidence" value="ECO:0007669"/>
    <property type="project" value="UniProtKB-SubCell"/>
</dbReference>
<sequence length="383" mass="42635">MLTCIARSKQLASDDQSPSIDHNQQPAPKLNSNATPSKQAIKTLSSQIKDMALKASGAYRHCTPCANQTPAQQRRNGVYGGVESDSAASDKFRWSYRRTGSSNSSSTAGRRELEARLKGISSGEGTPASASGRRVDPVVFVEESEPKEWVAQVEPGVLITFVSLPRGGNDLKRIRFSREMFNKWQAQRWWAENSEKVMELYNVQRLNLQAFPLPTTPRSEDDNSSSKMGSIEDSPVTPPLGREPLPRTLHRPIGTGIGYSSSESLDHQSMHSRSNYDSCGVASTPKLSSISGAKTEVSSMDTSMRTSSSRDADRSGEISISNASDLESEWVEQDEPGVYITIRALPDGRRELRRVRFSREKFGELHARVWWEENRARIHKQYL</sequence>
<keyword evidence="7" id="KW-1185">Reference proteome</keyword>
<feature type="region of interest" description="Disordered" evidence="4">
    <location>
        <begin position="1"/>
        <end position="39"/>
    </location>
</feature>
<feature type="region of interest" description="Disordered" evidence="4">
    <location>
        <begin position="212"/>
        <end position="316"/>
    </location>
</feature>
<feature type="compositionally biased region" description="Low complexity" evidence="4">
    <location>
        <begin position="298"/>
        <end position="307"/>
    </location>
</feature>
<proteinExistence type="inferred from homology"/>
<evidence type="ECO:0000313" key="7">
    <source>
        <dbReference type="Proteomes" id="UP000826271"/>
    </source>
</evidence>
<comment type="subcellular location">
    <subcellularLocation>
        <location evidence="1">Nucleus</location>
    </subcellularLocation>
</comment>
<evidence type="ECO:0000256" key="1">
    <source>
        <dbReference type="ARBA" id="ARBA00004123"/>
    </source>
</evidence>
<evidence type="ECO:0000256" key="2">
    <source>
        <dbReference type="ARBA" id="ARBA00009057"/>
    </source>
</evidence>
<dbReference type="PROSITE" id="PS51514">
    <property type="entry name" value="BRX"/>
    <property type="match status" value="2"/>
</dbReference>
<keyword evidence="3" id="KW-0539">Nucleus</keyword>
<dbReference type="EMBL" id="WHWC01000009">
    <property type="protein sequence ID" value="KAG8376195.1"/>
    <property type="molecule type" value="Genomic_DNA"/>
</dbReference>
<dbReference type="Pfam" id="PF13713">
    <property type="entry name" value="BRX_N"/>
    <property type="match status" value="1"/>
</dbReference>
<dbReference type="Pfam" id="PF08381">
    <property type="entry name" value="BRX"/>
    <property type="match status" value="2"/>
</dbReference>
<evidence type="ECO:0000313" key="6">
    <source>
        <dbReference type="EMBL" id="KAG8376195.1"/>
    </source>
</evidence>
<feature type="domain" description="BRX" evidence="5">
    <location>
        <begin position="147"/>
        <end position="202"/>
    </location>
</feature>
<evidence type="ECO:0000256" key="3">
    <source>
        <dbReference type="ARBA" id="ARBA00023242"/>
    </source>
</evidence>
<protein>
    <recommendedName>
        <fullName evidence="5">BRX domain-containing protein</fullName>
    </recommendedName>
</protein>
<gene>
    <name evidence="6" type="ORF">BUALT_Bualt09G0037900</name>
</gene>
<accession>A0AAV6XAH0</accession>
<comment type="caution">
    <text evidence="6">The sequence shown here is derived from an EMBL/GenBank/DDBJ whole genome shotgun (WGS) entry which is preliminary data.</text>
</comment>
<dbReference type="PANTHER" id="PTHR46058">
    <property type="entry name" value="PROTEIN BREVIS RADIX-LIKE 1"/>
    <property type="match status" value="1"/>
</dbReference>
<dbReference type="PANTHER" id="PTHR46058:SF3">
    <property type="entry name" value="PROTEIN BREVIS RADIX-LIKE 4"/>
    <property type="match status" value="1"/>
</dbReference>
<evidence type="ECO:0000256" key="4">
    <source>
        <dbReference type="SAM" id="MobiDB-lite"/>
    </source>
</evidence>
<dbReference type="InterPro" id="IPR027988">
    <property type="entry name" value="BRX_N"/>
</dbReference>
<dbReference type="InterPro" id="IPR044532">
    <property type="entry name" value="BRX-like"/>
</dbReference>
<dbReference type="AlphaFoldDB" id="A0AAV6XAH0"/>
<evidence type="ECO:0000259" key="5">
    <source>
        <dbReference type="PROSITE" id="PS51514"/>
    </source>
</evidence>